<organism evidence="1 2">
    <name type="scientific">Trifolium pratense</name>
    <name type="common">Red clover</name>
    <dbReference type="NCBI Taxonomy" id="57577"/>
    <lineage>
        <taxon>Eukaryota</taxon>
        <taxon>Viridiplantae</taxon>
        <taxon>Streptophyta</taxon>
        <taxon>Embryophyta</taxon>
        <taxon>Tracheophyta</taxon>
        <taxon>Spermatophyta</taxon>
        <taxon>Magnoliopsida</taxon>
        <taxon>eudicotyledons</taxon>
        <taxon>Gunneridae</taxon>
        <taxon>Pentapetalae</taxon>
        <taxon>rosids</taxon>
        <taxon>fabids</taxon>
        <taxon>Fabales</taxon>
        <taxon>Fabaceae</taxon>
        <taxon>Papilionoideae</taxon>
        <taxon>50 kb inversion clade</taxon>
        <taxon>NPAAA clade</taxon>
        <taxon>Hologalegina</taxon>
        <taxon>IRL clade</taxon>
        <taxon>Trifolieae</taxon>
        <taxon>Trifolium</taxon>
    </lineage>
</organism>
<dbReference type="EMBL" id="CASHSV030000409">
    <property type="protein sequence ID" value="CAJ2663913.1"/>
    <property type="molecule type" value="Genomic_DNA"/>
</dbReference>
<reference evidence="1" key="1">
    <citation type="submission" date="2023-10" db="EMBL/GenBank/DDBJ databases">
        <authorList>
            <person name="Rodriguez Cubillos JULIANA M."/>
            <person name="De Vega J."/>
        </authorList>
    </citation>
    <scope>NUCLEOTIDE SEQUENCE</scope>
</reference>
<name>A0ACB0L3E1_TRIPR</name>
<comment type="caution">
    <text evidence="1">The sequence shown here is derived from an EMBL/GenBank/DDBJ whole genome shotgun (WGS) entry which is preliminary data.</text>
</comment>
<proteinExistence type="predicted"/>
<accession>A0ACB0L3E1</accession>
<keyword evidence="2" id="KW-1185">Reference proteome</keyword>
<evidence type="ECO:0000313" key="1">
    <source>
        <dbReference type="EMBL" id="CAJ2663913.1"/>
    </source>
</evidence>
<protein>
    <submittedName>
        <fullName evidence="1">Uncharacterized protein</fullName>
    </submittedName>
</protein>
<gene>
    <name evidence="1" type="ORF">MILVUS5_LOCUS29247</name>
</gene>
<sequence length="74" mass="8163">MAASIKCVYFLIAILCIVSVLTPGEAYYYTYCAEKGPCPNNDKVCSYICINKYEFPRGGFCSKSKGLCCCRGGY</sequence>
<evidence type="ECO:0000313" key="2">
    <source>
        <dbReference type="Proteomes" id="UP001177021"/>
    </source>
</evidence>
<dbReference type="Proteomes" id="UP001177021">
    <property type="component" value="Unassembled WGS sequence"/>
</dbReference>